<dbReference type="Proteomes" id="UP000305883">
    <property type="component" value="Unassembled WGS sequence"/>
</dbReference>
<proteinExistence type="predicted"/>
<comment type="caution">
    <text evidence="1">The sequence shown here is derived from an EMBL/GenBank/DDBJ whole genome shotgun (WGS) entry which is preliminary data.</text>
</comment>
<organism evidence="1 2">
    <name type="scientific">Colletotrichum higginsianum</name>
    <dbReference type="NCBI Taxonomy" id="80884"/>
    <lineage>
        <taxon>Eukaryota</taxon>
        <taxon>Fungi</taxon>
        <taxon>Dikarya</taxon>
        <taxon>Ascomycota</taxon>
        <taxon>Pezizomycotina</taxon>
        <taxon>Sordariomycetes</taxon>
        <taxon>Hypocreomycetidae</taxon>
        <taxon>Glomerellales</taxon>
        <taxon>Glomerellaceae</taxon>
        <taxon>Colletotrichum</taxon>
        <taxon>Colletotrichum destructivum species complex</taxon>
    </lineage>
</organism>
<dbReference type="EMBL" id="MWPZ01000017">
    <property type="protein sequence ID" value="TIC89439.1"/>
    <property type="molecule type" value="Genomic_DNA"/>
</dbReference>
<evidence type="ECO:0000313" key="2">
    <source>
        <dbReference type="Proteomes" id="UP000305883"/>
    </source>
</evidence>
<accession>A0A4T0VC20</accession>
<name>A0A4T0VC20_9PEZI</name>
<gene>
    <name evidence="1" type="ORF">CH35J_012887</name>
</gene>
<reference evidence="1 2" key="1">
    <citation type="journal article" date="2019" name="Genome Biol. Evol.">
        <title>Genomic Plasticity Mediated by Transposable Elements in the Plant Pathogenic Fungus Colletotrichum higginsianum.</title>
        <authorList>
            <person name="Tsushima A."/>
            <person name="Gan P."/>
            <person name="Kumakura N."/>
            <person name="Narusaka M."/>
            <person name="Takano Y."/>
            <person name="Narusaka Y."/>
            <person name="Shirasu K."/>
        </authorList>
    </citation>
    <scope>NUCLEOTIDE SEQUENCE [LARGE SCALE GENOMIC DNA]</scope>
    <source>
        <strain evidence="1 2">MAFF305635-RFP</strain>
    </source>
</reference>
<dbReference type="AlphaFoldDB" id="A0A4T0VC20"/>
<sequence>MPPDRAPYVARIWGDCDGHLESTAYTYCNRLKNFTFDEANHPEELLKQINDHLQVVTGDCILRRDQATAKGDPYLPTMLLLPADTIFAIYHLTNQLADLASTAPRATFRLWLSSDVCQAAAKAKRPFADADGNSVLRPGKAGVPNLLADYVQHSIDRSNEEAGLTIVLASEDCHDDVGCRNWDFYNWKLPS</sequence>
<evidence type="ECO:0000313" key="1">
    <source>
        <dbReference type="EMBL" id="TIC89439.1"/>
    </source>
</evidence>
<protein>
    <submittedName>
        <fullName evidence="1">Uncharacterized protein</fullName>
    </submittedName>
</protein>